<dbReference type="EMBL" id="UINC01040338">
    <property type="protein sequence ID" value="SVB40067.1"/>
    <property type="molecule type" value="Genomic_DNA"/>
</dbReference>
<proteinExistence type="predicted"/>
<reference evidence="3" key="1">
    <citation type="submission" date="2018-05" db="EMBL/GenBank/DDBJ databases">
        <authorList>
            <person name="Lanie J.A."/>
            <person name="Ng W.-L."/>
            <person name="Kazmierczak K.M."/>
            <person name="Andrzejewski T.M."/>
            <person name="Davidsen T.M."/>
            <person name="Wayne K.J."/>
            <person name="Tettelin H."/>
            <person name="Glass J.I."/>
            <person name="Rusch D."/>
            <person name="Podicherti R."/>
            <person name="Tsui H.-C.T."/>
            <person name="Winkler M.E."/>
        </authorList>
    </citation>
    <scope>NUCLEOTIDE SEQUENCE</scope>
</reference>
<dbReference type="InterPro" id="IPR017438">
    <property type="entry name" value="ATP-NAD_kinase_N"/>
</dbReference>
<dbReference type="Gene3D" id="3.40.50.10330">
    <property type="entry name" value="Probable inorganic polyphosphate/atp-NAD kinase, domain 1"/>
    <property type="match status" value="1"/>
</dbReference>
<accession>A0A382DR48</accession>
<feature type="domain" description="DAGKc" evidence="2">
    <location>
        <begin position="1"/>
        <end position="129"/>
    </location>
</feature>
<evidence type="ECO:0000256" key="1">
    <source>
        <dbReference type="SAM" id="MobiDB-lite"/>
    </source>
</evidence>
<sequence>MRSFLFIINERARGGDAAARVQRLIADGPLADADVESAFFVDDEGIRRGLASLDEARLPVAVGGDGTLCSVARILRADGLSEHSMGILPLGTGNGVAHSLGIRDLQTAVEVLLGGRTRRIDVMATTHPAAPLSLLSVSVGLESEVMRDYQAWRHGSRWIGAAVGVARHGMSRVSDVMVEADGQRIVETTDRICNVGLHNMPCYGFGVRPHPIADPADGFADVRLHRSRVAYWAWMGAATLRASRPIRPTIHPSPPPTGPIAAPEDESESWQINRPGRL</sequence>
<feature type="non-terminal residue" evidence="3">
    <location>
        <position position="278"/>
    </location>
</feature>
<dbReference type="InterPro" id="IPR016064">
    <property type="entry name" value="NAD/diacylglycerol_kinase_sf"/>
</dbReference>
<name>A0A382DR48_9ZZZZ</name>
<dbReference type="PANTHER" id="PTHR12358">
    <property type="entry name" value="SPHINGOSINE KINASE"/>
    <property type="match status" value="1"/>
</dbReference>
<dbReference type="InterPro" id="IPR050187">
    <property type="entry name" value="Lipid_Phosphate_FormReg"/>
</dbReference>
<dbReference type="Pfam" id="PF00781">
    <property type="entry name" value="DAGK_cat"/>
    <property type="match status" value="1"/>
</dbReference>
<evidence type="ECO:0000259" key="2">
    <source>
        <dbReference type="PROSITE" id="PS50146"/>
    </source>
</evidence>
<protein>
    <recommendedName>
        <fullName evidence="2">DAGKc domain-containing protein</fullName>
    </recommendedName>
</protein>
<dbReference type="PROSITE" id="PS50146">
    <property type="entry name" value="DAGK"/>
    <property type="match status" value="1"/>
</dbReference>
<dbReference type="PANTHER" id="PTHR12358:SF54">
    <property type="entry name" value="SPHINGOSINE KINASE RELATED PROTEIN"/>
    <property type="match status" value="1"/>
</dbReference>
<organism evidence="3">
    <name type="scientific">marine metagenome</name>
    <dbReference type="NCBI Taxonomy" id="408172"/>
    <lineage>
        <taxon>unclassified sequences</taxon>
        <taxon>metagenomes</taxon>
        <taxon>ecological metagenomes</taxon>
    </lineage>
</organism>
<dbReference type="Gene3D" id="2.60.200.40">
    <property type="match status" value="1"/>
</dbReference>
<dbReference type="SUPFAM" id="SSF111331">
    <property type="entry name" value="NAD kinase/diacylglycerol kinase-like"/>
    <property type="match status" value="1"/>
</dbReference>
<feature type="region of interest" description="Disordered" evidence="1">
    <location>
        <begin position="245"/>
        <end position="278"/>
    </location>
</feature>
<evidence type="ECO:0000313" key="3">
    <source>
        <dbReference type="EMBL" id="SVB40067.1"/>
    </source>
</evidence>
<dbReference type="InterPro" id="IPR001206">
    <property type="entry name" value="Diacylglycerol_kinase_cat_dom"/>
</dbReference>
<gene>
    <name evidence="3" type="ORF">METZ01_LOCUS192921</name>
</gene>
<dbReference type="GO" id="GO:0016301">
    <property type="term" value="F:kinase activity"/>
    <property type="evidence" value="ECO:0007669"/>
    <property type="project" value="InterPro"/>
</dbReference>
<dbReference type="AlphaFoldDB" id="A0A382DR48"/>